<keyword evidence="3" id="KW-0687">Ribonucleoprotein</keyword>
<dbReference type="PANTHER" id="PTHR11760:SF19">
    <property type="entry name" value="SMALL RIBOSOMAL SUBUNIT PROTEIN US3C"/>
    <property type="match status" value="1"/>
</dbReference>
<keyword evidence="4" id="KW-0812">Transmembrane</keyword>
<keyword evidence="4" id="KW-1133">Transmembrane helix</keyword>
<name>A0A9K3H0V4_HELAN</name>
<organism evidence="6 7">
    <name type="scientific">Helianthus annuus</name>
    <name type="common">Common sunflower</name>
    <dbReference type="NCBI Taxonomy" id="4232"/>
    <lineage>
        <taxon>Eukaryota</taxon>
        <taxon>Viridiplantae</taxon>
        <taxon>Streptophyta</taxon>
        <taxon>Embryophyta</taxon>
        <taxon>Tracheophyta</taxon>
        <taxon>Spermatophyta</taxon>
        <taxon>Magnoliopsida</taxon>
        <taxon>eudicotyledons</taxon>
        <taxon>Gunneridae</taxon>
        <taxon>Pentapetalae</taxon>
        <taxon>asterids</taxon>
        <taxon>campanulids</taxon>
        <taxon>Asterales</taxon>
        <taxon>Asteraceae</taxon>
        <taxon>Asteroideae</taxon>
        <taxon>Heliantheae alliance</taxon>
        <taxon>Heliantheae</taxon>
        <taxon>Helianthus</taxon>
    </lineage>
</organism>
<evidence type="ECO:0000256" key="2">
    <source>
        <dbReference type="ARBA" id="ARBA00022980"/>
    </source>
</evidence>
<evidence type="ECO:0000259" key="5">
    <source>
        <dbReference type="Pfam" id="PF00189"/>
    </source>
</evidence>
<dbReference type="Pfam" id="PF00189">
    <property type="entry name" value="Ribosomal_S3_C"/>
    <property type="match status" value="1"/>
</dbReference>
<gene>
    <name evidence="6" type="ORF">HanXRQr2_Chr16g0775041</name>
</gene>
<evidence type="ECO:0000313" key="6">
    <source>
        <dbReference type="EMBL" id="KAF5762296.1"/>
    </source>
</evidence>
<reference evidence="6" key="1">
    <citation type="journal article" date="2017" name="Nature">
        <title>The sunflower genome provides insights into oil metabolism, flowering and Asterid evolution.</title>
        <authorList>
            <person name="Badouin H."/>
            <person name="Gouzy J."/>
            <person name="Grassa C.J."/>
            <person name="Murat F."/>
            <person name="Staton S.E."/>
            <person name="Cottret L."/>
            <person name="Lelandais-Briere C."/>
            <person name="Owens G.L."/>
            <person name="Carrere S."/>
            <person name="Mayjonade B."/>
            <person name="Legrand L."/>
            <person name="Gill N."/>
            <person name="Kane N.C."/>
            <person name="Bowers J.E."/>
            <person name="Hubner S."/>
            <person name="Bellec A."/>
            <person name="Berard A."/>
            <person name="Berges H."/>
            <person name="Blanchet N."/>
            <person name="Boniface M.C."/>
            <person name="Brunel D."/>
            <person name="Catrice O."/>
            <person name="Chaidir N."/>
            <person name="Claudel C."/>
            <person name="Donnadieu C."/>
            <person name="Faraut T."/>
            <person name="Fievet G."/>
            <person name="Helmstetter N."/>
            <person name="King M."/>
            <person name="Knapp S.J."/>
            <person name="Lai Z."/>
            <person name="Le Paslier M.C."/>
            <person name="Lippi Y."/>
            <person name="Lorenzon L."/>
            <person name="Mandel J.R."/>
            <person name="Marage G."/>
            <person name="Marchand G."/>
            <person name="Marquand E."/>
            <person name="Bret-Mestries E."/>
            <person name="Morien E."/>
            <person name="Nambeesan S."/>
            <person name="Nguyen T."/>
            <person name="Pegot-Espagnet P."/>
            <person name="Pouilly N."/>
            <person name="Raftis F."/>
            <person name="Sallet E."/>
            <person name="Schiex T."/>
            <person name="Thomas J."/>
            <person name="Vandecasteele C."/>
            <person name="Vares D."/>
            <person name="Vear F."/>
            <person name="Vautrin S."/>
            <person name="Crespi M."/>
            <person name="Mangin B."/>
            <person name="Burke J.M."/>
            <person name="Salse J."/>
            <person name="Munos S."/>
            <person name="Vincourt P."/>
            <person name="Rieseberg L.H."/>
            <person name="Langlade N.B."/>
        </authorList>
    </citation>
    <scope>NUCLEOTIDE SEQUENCE</scope>
    <source>
        <tissue evidence="6">Leaves</tissue>
    </source>
</reference>
<dbReference type="SUPFAM" id="SSF54821">
    <property type="entry name" value="Ribosomal protein S3 C-terminal domain"/>
    <property type="match status" value="1"/>
</dbReference>
<evidence type="ECO:0000256" key="1">
    <source>
        <dbReference type="ARBA" id="ARBA00010761"/>
    </source>
</evidence>
<dbReference type="InterPro" id="IPR036419">
    <property type="entry name" value="Ribosomal_S3_C_sf"/>
</dbReference>
<keyword evidence="4" id="KW-0472">Membrane</keyword>
<dbReference type="Proteomes" id="UP000215914">
    <property type="component" value="Unassembled WGS sequence"/>
</dbReference>
<dbReference type="PANTHER" id="PTHR11760">
    <property type="entry name" value="30S/40S RIBOSOMAL PROTEIN S3"/>
    <property type="match status" value="1"/>
</dbReference>
<sequence length="43" mass="5060">MSFFRSERVGLQTIRAKIDYCSYTVRTIYGVLGIKIWIFIKGE</sequence>
<keyword evidence="2 6" id="KW-0689">Ribosomal protein</keyword>
<proteinExistence type="inferred from homology"/>
<feature type="transmembrane region" description="Helical" evidence="4">
    <location>
        <begin position="20"/>
        <end position="40"/>
    </location>
</feature>
<dbReference type="Gramene" id="mRNA:HanXRQr2_Chr16g0775041">
    <property type="protein sequence ID" value="mRNA:HanXRQr2_Chr16g0775041"/>
    <property type="gene ID" value="HanXRQr2_Chr16g0775041"/>
</dbReference>
<dbReference type="GO" id="GO:0003735">
    <property type="term" value="F:structural constituent of ribosome"/>
    <property type="evidence" value="ECO:0007669"/>
    <property type="project" value="InterPro"/>
</dbReference>
<reference evidence="6" key="2">
    <citation type="submission" date="2020-06" db="EMBL/GenBank/DDBJ databases">
        <title>Helianthus annuus Genome sequencing and assembly Release 2.</title>
        <authorList>
            <person name="Gouzy J."/>
            <person name="Langlade N."/>
            <person name="Munos S."/>
        </authorList>
    </citation>
    <scope>NUCLEOTIDE SEQUENCE</scope>
    <source>
        <tissue evidence="6">Leaves</tissue>
    </source>
</reference>
<evidence type="ECO:0000313" key="7">
    <source>
        <dbReference type="Proteomes" id="UP000215914"/>
    </source>
</evidence>
<comment type="caution">
    <text evidence="6">The sequence shown here is derived from an EMBL/GenBank/DDBJ whole genome shotgun (WGS) entry which is preliminary data.</text>
</comment>
<dbReference type="AlphaFoldDB" id="A0A9K3H0V4"/>
<accession>A0A9K3H0V4</accession>
<keyword evidence="7" id="KW-1185">Reference proteome</keyword>
<dbReference type="Gene3D" id="3.30.1140.32">
    <property type="entry name" value="Ribosomal protein S3, C-terminal domain"/>
    <property type="match status" value="1"/>
</dbReference>
<dbReference type="GO" id="GO:0005840">
    <property type="term" value="C:ribosome"/>
    <property type="evidence" value="ECO:0007669"/>
    <property type="project" value="UniProtKB-KW"/>
</dbReference>
<dbReference type="GO" id="GO:1990904">
    <property type="term" value="C:ribonucleoprotein complex"/>
    <property type="evidence" value="ECO:0007669"/>
    <property type="project" value="UniProtKB-KW"/>
</dbReference>
<dbReference type="InterPro" id="IPR057258">
    <property type="entry name" value="Ribosomal_uS3"/>
</dbReference>
<evidence type="ECO:0000256" key="4">
    <source>
        <dbReference type="SAM" id="Phobius"/>
    </source>
</evidence>
<evidence type="ECO:0000256" key="3">
    <source>
        <dbReference type="ARBA" id="ARBA00023274"/>
    </source>
</evidence>
<feature type="domain" description="Small ribosomal subunit protein uS3 C-terminal" evidence="5">
    <location>
        <begin position="4"/>
        <end position="38"/>
    </location>
</feature>
<dbReference type="InterPro" id="IPR001351">
    <property type="entry name" value="Ribosomal_uS3_C"/>
</dbReference>
<protein>
    <submittedName>
        <fullName evidence="6">Ribosomal protein S3</fullName>
    </submittedName>
</protein>
<dbReference type="GO" id="GO:0006412">
    <property type="term" value="P:translation"/>
    <property type="evidence" value="ECO:0007669"/>
    <property type="project" value="InterPro"/>
</dbReference>
<comment type="similarity">
    <text evidence="1">Belongs to the universal ribosomal protein uS3 family.</text>
</comment>
<dbReference type="EMBL" id="MNCJ02000331">
    <property type="protein sequence ID" value="KAF5762296.1"/>
    <property type="molecule type" value="Genomic_DNA"/>
</dbReference>